<feature type="compositionally biased region" description="Acidic residues" evidence="1">
    <location>
        <begin position="509"/>
        <end position="521"/>
    </location>
</feature>
<dbReference type="SUPFAM" id="SSF47954">
    <property type="entry name" value="Cyclin-like"/>
    <property type="match status" value="1"/>
</dbReference>
<dbReference type="PANTHER" id="PTHR10026">
    <property type="entry name" value="CYCLIN"/>
    <property type="match status" value="1"/>
</dbReference>
<feature type="region of interest" description="Disordered" evidence="1">
    <location>
        <begin position="1"/>
        <end position="23"/>
    </location>
</feature>
<evidence type="ECO:0000313" key="2">
    <source>
        <dbReference type="EMBL" id="KAJ0400711.1"/>
    </source>
</evidence>
<feature type="region of interest" description="Disordered" evidence="1">
    <location>
        <begin position="410"/>
        <end position="532"/>
    </location>
</feature>
<dbReference type="InterPro" id="IPR043198">
    <property type="entry name" value="Cyclin/Ssn8"/>
</dbReference>
<feature type="compositionally biased region" description="Basic and acidic residues" evidence="1">
    <location>
        <begin position="494"/>
        <end position="508"/>
    </location>
</feature>
<evidence type="ECO:0008006" key="4">
    <source>
        <dbReference type="Google" id="ProtNLM"/>
    </source>
</evidence>
<keyword evidence="3" id="KW-1185">Reference proteome</keyword>
<organism evidence="2 3">
    <name type="scientific">Pythium insidiosum</name>
    <name type="common">Pythiosis disease agent</name>
    <dbReference type="NCBI Taxonomy" id="114742"/>
    <lineage>
        <taxon>Eukaryota</taxon>
        <taxon>Sar</taxon>
        <taxon>Stramenopiles</taxon>
        <taxon>Oomycota</taxon>
        <taxon>Peronosporomycetes</taxon>
        <taxon>Pythiales</taxon>
        <taxon>Pythiaceae</taxon>
        <taxon>Pythium</taxon>
    </lineage>
</organism>
<dbReference type="AlphaFoldDB" id="A0AAD5M3A8"/>
<protein>
    <recommendedName>
        <fullName evidence="4">Cyclin N-terminal domain-containing protein</fullName>
    </recommendedName>
</protein>
<dbReference type="Gene3D" id="1.10.472.10">
    <property type="entry name" value="Cyclin-like"/>
    <property type="match status" value="1"/>
</dbReference>
<reference evidence="2" key="1">
    <citation type="submission" date="2021-12" db="EMBL/GenBank/DDBJ databases">
        <title>Prjna785345.</title>
        <authorList>
            <person name="Rujirawat T."/>
            <person name="Krajaejun T."/>
        </authorList>
    </citation>
    <scope>NUCLEOTIDE SEQUENCE</scope>
    <source>
        <strain evidence="2">Pi057C3</strain>
    </source>
</reference>
<dbReference type="GO" id="GO:0006357">
    <property type="term" value="P:regulation of transcription by RNA polymerase II"/>
    <property type="evidence" value="ECO:0007669"/>
    <property type="project" value="InterPro"/>
</dbReference>
<proteinExistence type="predicted"/>
<evidence type="ECO:0000256" key="1">
    <source>
        <dbReference type="SAM" id="MobiDB-lite"/>
    </source>
</evidence>
<evidence type="ECO:0000313" key="3">
    <source>
        <dbReference type="Proteomes" id="UP001209570"/>
    </source>
</evidence>
<comment type="caution">
    <text evidence="2">The sequence shown here is derived from an EMBL/GenBank/DDBJ whole genome shotgun (WGS) entry which is preliminary data.</text>
</comment>
<gene>
    <name evidence="2" type="ORF">P43SY_000616</name>
</gene>
<name>A0AAD5M3A8_PYTIN</name>
<dbReference type="GO" id="GO:0016538">
    <property type="term" value="F:cyclin-dependent protein serine/threonine kinase regulator activity"/>
    <property type="evidence" value="ECO:0007669"/>
    <property type="project" value="InterPro"/>
</dbReference>
<accession>A0AAD5M3A8</accession>
<sequence length="598" mass="67553">MPVPSPGRPTRAFSPAPTTPLGGRDIMLSDSSWEREIAAFGRILDDLLARVSNRELVKQTADYMRAYPQHSLRFQIKIKQRALGDTARQFQSKLMLFYVFHEFLKSFQGDALRLVQREWFQTVDEILHACVRDIKNNEDGRKRLFKTLARWEELGIYQHRIKQWKALVMGEAKVRRGPVRLPRTEAERLAEGSDQLQQFPPPPVTQKHLQVNRTNYPYVFERKDFRSPFEQKQHWRFTAIAFIEVLAQCLGLSRDIALTASMFFHRVFDRGIFEKERFKFAAACIFLSAKASSKRMKLVRMVKTMHEILETPLLAGDEEILDLERMQLLHYEIEVLQGIDFELTTDLPFLHLRRTLEKMPDKFRHDIEDTAHTVLEELGEMIVGIPSVVLPEIRAQIANVMSIDGMETACGVKRSASPPPPSEALTSQPRRRRRRTLSTSSVASQGCVPRSALLTPRATPSRSSTSTPGTLRTPPLRPRRRSVSTLATALPLALEDKEKDRDGAGDHVDGEDDDDDEETTGNDDALSIISGDVGSPRDSVLDFLSFNSADGSTFSLFTPSPATSKAMNAVRLTAEASGTLVVQTPRRGVRSTHFDADA</sequence>
<dbReference type="Proteomes" id="UP001209570">
    <property type="component" value="Unassembled WGS sequence"/>
</dbReference>
<feature type="compositionally biased region" description="Low complexity" evidence="1">
    <location>
        <begin position="454"/>
        <end position="474"/>
    </location>
</feature>
<dbReference type="EMBL" id="JAKCXM010000148">
    <property type="protein sequence ID" value="KAJ0400711.1"/>
    <property type="molecule type" value="Genomic_DNA"/>
</dbReference>
<dbReference type="InterPro" id="IPR036915">
    <property type="entry name" value="Cyclin-like_sf"/>
</dbReference>